<proteinExistence type="predicted"/>
<dbReference type="AlphaFoldDB" id="C4KI31"/>
<feature type="transmembrane region" description="Helical" evidence="1">
    <location>
        <begin position="468"/>
        <end position="486"/>
    </location>
</feature>
<evidence type="ECO:0000313" key="2">
    <source>
        <dbReference type="EMBL" id="ACR42245.1"/>
    </source>
</evidence>
<feature type="transmembrane region" description="Helical" evidence="1">
    <location>
        <begin position="406"/>
        <end position="424"/>
    </location>
</feature>
<feature type="transmembrane region" description="Helical" evidence="1">
    <location>
        <begin position="498"/>
        <end position="518"/>
    </location>
</feature>
<name>C4KI31_SACI6</name>
<keyword evidence="1" id="KW-0812">Transmembrane</keyword>
<evidence type="ECO:0000256" key="1">
    <source>
        <dbReference type="SAM" id="Phobius"/>
    </source>
</evidence>
<dbReference type="RefSeq" id="WP_012736021.1">
    <property type="nucleotide sequence ID" value="NC_012726.1"/>
</dbReference>
<dbReference type="GeneID" id="84061954"/>
<dbReference type="Proteomes" id="UP000001479">
    <property type="component" value="Chromosome"/>
</dbReference>
<protein>
    <submittedName>
        <fullName evidence="2">Uncharacterized protein</fullName>
    </submittedName>
</protein>
<dbReference type="HOGENOM" id="CLU_494032_0_0_2"/>
<sequence>MNMTEQARRELTIRLGYTIRCSDFLVTIRSIRISETGQLTFNIVSNGRVDFRISLENISLNGIKFVLPIILNVEHGDNIVQGSSINLGLLENSSSPNSFVYYHINGLDCKITQTLPFTTPIIFISIKSIEIYNLQYVRIPRVRYAKRHREDPFIAILTAEYTIVNNTSFPIRHVFIELGMPVRDLSIRDEKDNELHFFTAQELREIFGEDVNIGGFFVVVDLGEELRPGDSKILRFSGTYEEYEENKQQMVIIELVPNVTENVIIEPLPGHVCRLNTREDILINCNLPGNGQWRNLPIGNNNDICPGISVDVRVDPNERDSRVESSAPVDLQFRAFNSNIPSPSTQLMIFNTTPKPPLRIGLNTVNSPSRNYKRYAVNPNATSTSLVSLRNPSIKIIYSLEIQHRWFWDTFLAFLSAIVGGLFIQELVTNIFSLQFFKFLLPIGAFIGFLSFIIYMQHPQLQNRLVQRIFYSVITLITFYSLFRTPSTSLHTYLSSVFTIYLNGESAILVALGLAYVLTERTIGYTYRTLLLSLIIITILSILTLLPWTTC</sequence>
<keyword evidence="1" id="KW-0472">Membrane</keyword>
<evidence type="ECO:0000313" key="3">
    <source>
        <dbReference type="Proteomes" id="UP000001479"/>
    </source>
</evidence>
<organism evidence="2 3">
    <name type="scientific">Saccharolobus islandicus (strain M.16.4 / Kamchatka #3)</name>
    <name type="common">Sulfolobus islandicus</name>
    <dbReference type="NCBI Taxonomy" id="426118"/>
    <lineage>
        <taxon>Archaea</taxon>
        <taxon>Thermoproteota</taxon>
        <taxon>Thermoprotei</taxon>
        <taxon>Sulfolobales</taxon>
        <taxon>Sulfolobaceae</taxon>
        <taxon>Saccharolobus</taxon>
    </lineage>
</organism>
<feature type="transmembrane region" description="Helical" evidence="1">
    <location>
        <begin position="436"/>
        <end position="456"/>
    </location>
</feature>
<reference evidence="2 3" key="1">
    <citation type="journal article" date="2009" name="Proc. Natl. Acad. Sci. U.S.A.">
        <title>Biogeography of the Sulfolobus islandicus pan-genome.</title>
        <authorList>
            <person name="Reno M.L."/>
            <person name="Held N.L."/>
            <person name="Fields C.J."/>
            <person name="Burke P.V."/>
            <person name="Whitaker R.J."/>
        </authorList>
    </citation>
    <scope>NUCLEOTIDE SEQUENCE [LARGE SCALE GENOMIC DNA]</scope>
    <source>
        <strain evidence="3">M.16.4 / Kamchatka #3</strain>
    </source>
</reference>
<dbReference type="KEGG" id="sid:M164_1642"/>
<gene>
    <name evidence="2" type="ordered locus">M164_1642</name>
</gene>
<dbReference type="EMBL" id="CP001402">
    <property type="protein sequence ID" value="ACR42245.1"/>
    <property type="molecule type" value="Genomic_DNA"/>
</dbReference>
<keyword evidence="1" id="KW-1133">Transmembrane helix</keyword>
<accession>C4KI31</accession>
<feature type="transmembrane region" description="Helical" evidence="1">
    <location>
        <begin position="530"/>
        <end position="548"/>
    </location>
</feature>